<comment type="caution">
    <text evidence="1">The sequence shown here is derived from an EMBL/GenBank/DDBJ whole genome shotgun (WGS) entry which is preliminary data.</text>
</comment>
<evidence type="ECO:0008006" key="3">
    <source>
        <dbReference type="Google" id="ProtNLM"/>
    </source>
</evidence>
<gene>
    <name evidence="1" type="ORF">H8R23_05175</name>
</gene>
<dbReference type="Proteomes" id="UP000629963">
    <property type="component" value="Unassembled WGS sequence"/>
</dbReference>
<name>A0ABR7J5J6_9FLAO</name>
<evidence type="ECO:0000313" key="1">
    <source>
        <dbReference type="EMBL" id="MBC5840790.1"/>
    </source>
</evidence>
<organism evidence="1 2">
    <name type="scientific">Flavobacterium kayseriense</name>
    <dbReference type="NCBI Taxonomy" id="2764714"/>
    <lineage>
        <taxon>Bacteria</taxon>
        <taxon>Pseudomonadati</taxon>
        <taxon>Bacteroidota</taxon>
        <taxon>Flavobacteriia</taxon>
        <taxon>Flavobacteriales</taxon>
        <taxon>Flavobacteriaceae</taxon>
        <taxon>Flavobacterium</taxon>
    </lineage>
</organism>
<evidence type="ECO:0000313" key="2">
    <source>
        <dbReference type="Proteomes" id="UP000629963"/>
    </source>
</evidence>
<dbReference type="EMBL" id="JACRUJ010000001">
    <property type="protein sequence ID" value="MBC5840790.1"/>
    <property type="molecule type" value="Genomic_DNA"/>
</dbReference>
<protein>
    <recommendedName>
        <fullName evidence="3">DUF2946 domain-containing protein</fullName>
    </recommendedName>
</protein>
<accession>A0ABR7J5J6</accession>
<proteinExistence type="predicted"/>
<sequence length="117" mass="13490">MQSKKLIVSMSLVMTVLFSILFQSLHTYEHFVQQFADKECHHKKNNYGEPEITHQHHTVDDCKVCHFSFGSYLAPKVIAYKLITNFNQVPYFYKTAKGILSFSGSLYAHRGPPTVFT</sequence>
<reference evidence="1 2" key="1">
    <citation type="submission" date="2020-08" db="EMBL/GenBank/DDBJ databases">
        <title>Description of novel Flavobacterium F-380 isolate.</title>
        <authorList>
            <person name="Saticioglu I.B."/>
            <person name="Duman M."/>
            <person name="Altun S."/>
        </authorList>
    </citation>
    <scope>NUCLEOTIDE SEQUENCE [LARGE SCALE GENOMIC DNA]</scope>
    <source>
        <strain evidence="1 2">F-380</strain>
    </source>
</reference>
<keyword evidence="2" id="KW-1185">Reference proteome</keyword>